<dbReference type="PANTHER" id="PTHR42791">
    <property type="entry name" value="GNAT FAMILY ACETYLTRANSFERASE"/>
    <property type="match status" value="1"/>
</dbReference>
<accession>A0ABS9JES0</accession>
<proteinExistence type="predicted"/>
<organism evidence="2 3">
    <name type="scientific">Streptomyces tricolor</name>
    <dbReference type="NCBI Taxonomy" id="68277"/>
    <lineage>
        <taxon>Bacteria</taxon>
        <taxon>Bacillati</taxon>
        <taxon>Actinomycetota</taxon>
        <taxon>Actinomycetes</taxon>
        <taxon>Kitasatosporales</taxon>
        <taxon>Streptomycetaceae</taxon>
        <taxon>Streptomyces</taxon>
        <taxon>Streptomyces violaceoruber group</taxon>
    </lineage>
</organism>
<dbReference type="PROSITE" id="PS51186">
    <property type="entry name" value="GNAT"/>
    <property type="match status" value="1"/>
</dbReference>
<comment type="caution">
    <text evidence="2">The sequence shown here is derived from an EMBL/GenBank/DDBJ whole genome shotgun (WGS) entry which is preliminary data.</text>
</comment>
<keyword evidence="3" id="KW-1185">Reference proteome</keyword>
<evidence type="ECO:0000313" key="3">
    <source>
        <dbReference type="Proteomes" id="UP001299012"/>
    </source>
</evidence>
<dbReference type="InterPro" id="IPR000182">
    <property type="entry name" value="GNAT_dom"/>
</dbReference>
<dbReference type="PANTHER" id="PTHR42791:SF1">
    <property type="entry name" value="N-ACETYLTRANSFERASE DOMAIN-CONTAINING PROTEIN"/>
    <property type="match status" value="1"/>
</dbReference>
<name>A0ABS9JES0_9ACTN</name>
<dbReference type="InterPro" id="IPR016181">
    <property type="entry name" value="Acyl_CoA_acyltransferase"/>
</dbReference>
<dbReference type="RefSeq" id="WP_059249548.1">
    <property type="nucleotide sequence ID" value="NZ_JAKKZF010000035.1"/>
</dbReference>
<dbReference type="InterPro" id="IPR052523">
    <property type="entry name" value="Trichothecene_AcTrans"/>
</dbReference>
<evidence type="ECO:0000313" key="2">
    <source>
        <dbReference type="EMBL" id="MCG0064035.1"/>
    </source>
</evidence>
<dbReference type="CDD" id="cd04301">
    <property type="entry name" value="NAT_SF"/>
    <property type="match status" value="1"/>
</dbReference>
<feature type="domain" description="N-acetyltransferase" evidence="1">
    <location>
        <begin position="116"/>
        <end position="221"/>
    </location>
</feature>
<sequence length="221" mass="23083">MPFATTDDAVRAWVRGWAVSRGAAEPVGRDWGYTVEVGLPHEVARHVLPDADETTVREIAGNTAAPAVWLKTFVPPQTLAAWLPPGWALAGGPGFLMAARLDPGGAAAPALADGYRLTRWTRGGVTRAVVRAADGAFAARAQIAVTGRTAVVDQVETHPGHRRRGLGRVLLHSLADTAAREGATAAVLGATPDGRALYESAGWRVLAPLTAATRTPQDPPA</sequence>
<dbReference type="EMBL" id="JAKKZF010000035">
    <property type="protein sequence ID" value="MCG0064035.1"/>
    <property type="molecule type" value="Genomic_DNA"/>
</dbReference>
<dbReference type="Gene3D" id="3.40.630.30">
    <property type="match status" value="1"/>
</dbReference>
<reference evidence="2 3" key="1">
    <citation type="submission" date="2022-01" db="EMBL/GenBank/DDBJ databases">
        <title>Draft Genome Sequences of Seven Type Strains of the Genus Streptomyces.</title>
        <authorList>
            <person name="Aziz S."/>
            <person name="Coretto E."/>
            <person name="Chronakova A."/>
            <person name="Sproer C."/>
            <person name="Huber K."/>
            <person name="Nouioui I."/>
            <person name="Gross H."/>
        </authorList>
    </citation>
    <scope>NUCLEOTIDE SEQUENCE [LARGE SCALE GENOMIC DNA]</scope>
    <source>
        <strain evidence="2 3">DSM 41685</strain>
    </source>
</reference>
<dbReference type="SUPFAM" id="SSF55729">
    <property type="entry name" value="Acyl-CoA N-acyltransferases (Nat)"/>
    <property type="match status" value="1"/>
</dbReference>
<dbReference type="Pfam" id="PF00583">
    <property type="entry name" value="Acetyltransf_1"/>
    <property type="match status" value="1"/>
</dbReference>
<protein>
    <submittedName>
        <fullName evidence="2">GNAT family N-acetyltransferase</fullName>
    </submittedName>
</protein>
<evidence type="ECO:0000259" key="1">
    <source>
        <dbReference type="PROSITE" id="PS51186"/>
    </source>
</evidence>
<dbReference type="Proteomes" id="UP001299012">
    <property type="component" value="Unassembled WGS sequence"/>
</dbReference>
<gene>
    <name evidence="2" type="ORF">L0F81_12200</name>
</gene>